<keyword evidence="9" id="KW-0963">Cytoplasm</keyword>
<dbReference type="GO" id="GO:0006397">
    <property type="term" value="P:mRNA processing"/>
    <property type="evidence" value="ECO:0007669"/>
    <property type="project" value="UniProtKB-UniRule"/>
</dbReference>
<comment type="subunit">
    <text evidence="9">Homodimer.</text>
</comment>
<comment type="function">
    <text evidence="9">Digests double-stranded RNA. Involved in the processing of primary rRNA transcript to yield the immediate precursors to the large and small rRNAs (23S and 16S). Processes some mRNAs, and tRNAs when they are encoded in the rRNA operon. Processes pre-crRNA and tracrRNA of type II CRISPR loci if present in the organism.</text>
</comment>
<dbReference type="Pfam" id="PF14622">
    <property type="entry name" value="Ribonucleas_3_3"/>
    <property type="match status" value="1"/>
</dbReference>
<dbReference type="PROSITE" id="PS50142">
    <property type="entry name" value="RNASE_3_2"/>
    <property type="match status" value="1"/>
</dbReference>
<evidence type="ECO:0000313" key="13">
    <source>
        <dbReference type="Proteomes" id="UP000051124"/>
    </source>
</evidence>
<feature type="active site" evidence="9">
    <location>
        <position position="113"/>
    </location>
</feature>
<dbReference type="GO" id="GO:0003725">
    <property type="term" value="F:double-stranded RNA binding"/>
    <property type="evidence" value="ECO:0007669"/>
    <property type="project" value="TreeGrafter"/>
</dbReference>
<dbReference type="Gene3D" id="3.30.160.20">
    <property type="match status" value="1"/>
</dbReference>
<dbReference type="Gene3D" id="1.10.1520.10">
    <property type="entry name" value="Ribonuclease III domain"/>
    <property type="match status" value="1"/>
</dbReference>
<keyword evidence="9" id="KW-0479">Metal-binding</keyword>
<dbReference type="GO" id="GO:0010468">
    <property type="term" value="P:regulation of gene expression"/>
    <property type="evidence" value="ECO:0007669"/>
    <property type="project" value="TreeGrafter"/>
</dbReference>
<dbReference type="InterPro" id="IPR011907">
    <property type="entry name" value="RNase_III"/>
</dbReference>
<comment type="similarity">
    <text evidence="2">Belongs to the ribonuclease III family.</text>
</comment>
<dbReference type="Pfam" id="PF00035">
    <property type="entry name" value="dsrm"/>
    <property type="match status" value="1"/>
</dbReference>
<comment type="catalytic activity">
    <reaction evidence="1 9">
        <text>Endonucleolytic cleavage to 5'-phosphomonoester.</text>
        <dbReference type="EC" id="3.1.26.3"/>
    </reaction>
</comment>
<dbReference type="PANTHER" id="PTHR11207">
    <property type="entry name" value="RIBONUCLEASE III"/>
    <property type="match status" value="1"/>
</dbReference>
<evidence type="ECO:0000256" key="2">
    <source>
        <dbReference type="ARBA" id="ARBA00010183"/>
    </source>
</evidence>
<dbReference type="PANTHER" id="PTHR11207:SF0">
    <property type="entry name" value="RIBONUCLEASE 3"/>
    <property type="match status" value="1"/>
</dbReference>
<sequence length="225" mass="25669">MDVLEERFGIRFKNRELIKIALTHSSAGLGISNERLEFLGDSVLQLVVSRHLYRRAPSLDEGELTKLRARFVNKNTLAQVALRAHLDDLLTLGDSLKKPGEAPQLSILADAYEALIGAIYLDRGMKMAQRFVRFTLLREVSNIKFERDFKSELQEKVIKTFRCYPNYRLLKADGPQHAKRFRVEVKVNGRGFGIGEGRSRKEAEKEAAKKALLSWKSLKGRQQGR</sequence>
<evidence type="ECO:0000313" key="12">
    <source>
        <dbReference type="EMBL" id="KPJ49978.1"/>
    </source>
</evidence>
<evidence type="ECO:0000256" key="6">
    <source>
        <dbReference type="ARBA" id="ARBA00022759"/>
    </source>
</evidence>
<dbReference type="CDD" id="cd10845">
    <property type="entry name" value="DSRM_RNAse_III_family"/>
    <property type="match status" value="1"/>
</dbReference>
<proteinExistence type="inferred from homology"/>
<keyword evidence="8 9" id="KW-0694">RNA-binding</keyword>
<dbReference type="GO" id="GO:0006364">
    <property type="term" value="P:rRNA processing"/>
    <property type="evidence" value="ECO:0007669"/>
    <property type="project" value="UniProtKB-UniRule"/>
</dbReference>
<dbReference type="GO" id="GO:0005737">
    <property type="term" value="C:cytoplasm"/>
    <property type="evidence" value="ECO:0007669"/>
    <property type="project" value="UniProtKB-SubCell"/>
</dbReference>
<evidence type="ECO:0000259" key="10">
    <source>
        <dbReference type="PROSITE" id="PS50137"/>
    </source>
</evidence>
<dbReference type="PROSITE" id="PS50137">
    <property type="entry name" value="DS_RBD"/>
    <property type="match status" value="1"/>
</dbReference>
<dbReference type="SMART" id="SM00535">
    <property type="entry name" value="RIBOc"/>
    <property type="match status" value="1"/>
</dbReference>
<comment type="subcellular location">
    <subcellularLocation>
        <location evidence="9">Cytoplasm</location>
    </subcellularLocation>
</comment>
<feature type="binding site" evidence="9">
    <location>
        <position position="113"/>
    </location>
    <ligand>
        <name>Mg(2+)</name>
        <dbReference type="ChEBI" id="CHEBI:18420"/>
    </ligand>
</feature>
<comment type="cofactor">
    <cofactor evidence="9">
        <name>Mg(2+)</name>
        <dbReference type="ChEBI" id="CHEBI:18420"/>
    </cofactor>
</comment>
<dbReference type="HAMAP" id="MF_00104">
    <property type="entry name" value="RNase_III"/>
    <property type="match status" value="1"/>
</dbReference>
<keyword evidence="5 9" id="KW-0540">Nuclease</keyword>
<keyword evidence="7 9" id="KW-0378">Hydrolase</keyword>
<evidence type="ECO:0000256" key="3">
    <source>
        <dbReference type="ARBA" id="ARBA00022552"/>
    </source>
</evidence>
<dbReference type="NCBIfam" id="TIGR02191">
    <property type="entry name" value="RNaseIII"/>
    <property type="match status" value="1"/>
</dbReference>
<evidence type="ECO:0000256" key="5">
    <source>
        <dbReference type="ARBA" id="ARBA00022722"/>
    </source>
</evidence>
<feature type="binding site" evidence="9">
    <location>
        <position position="110"/>
    </location>
    <ligand>
        <name>Mg(2+)</name>
        <dbReference type="ChEBI" id="CHEBI:18420"/>
    </ligand>
</feature>
<evidence type="ECO:0000259" key="11">
    <source>
        <dbReference type="PROSITE" id="PS50142"/>
    </source>
</evidence>
<dbReference type="SUPFAM" id="SSF69065">
    <property type="entry name" value="RNase III domain-like"/>
    <property type="match status" value="1"/>
</dbReference>
<feature type="domain" description="DRBM" evidence="10">
    <location>
        <begin position="148"/>
        <end position="217"/>
    </location>
</feature>
<dbReference type="FunFam" id="1.10.1520.10:FF:000001">
    <property type="entry name" value="Ribonuclease 3"/>
    <property type="match status" value="1"/>
</dbReference>
<evidence type="ECO:0000256" key="8">
    <source>
        <dbReference type="ARBA" id="ARBA00022884"/>
    </source>
</evidence>
<feature type="domain" description="RNase III" evidence="11">
    <location>
        <begin position="1"/>
        <end position="124"/>
    </location>
</feature>
<keyword evidence="3 9" id="KW-0698">rRNA processing</keyword>
<dbReference type="EMBL" id="LIZT01000034">
    <property type="protein sequence ID" value="KPJ49978.1"/>
    <property type="molecule type" value="Genomic_DNA"/>
</dbReference>
<dbReference type="InterPro" id="IPR014720">
    <property type="entry name" value="dsRBD_dom"/>
</dbReference>
<organism evidence="12 13">
    <name type="scientific">candidate division TA06 bacterium DG_26</name>
    <dbReference type="NCBI Taxonomy" id="1703771"/>
    <lineage>
        <taxon>Bacteria</taxon>
        <taxon>Bacteria division TA06</taxon>
    </lineage>
</organism>
<dbReference type="GO" id="GO:0046872">
    <property type="term" value="F:metal ion binding"/>
    <property type="evidence" value="ECO:0007669"/>
    <property type="project" value="UniProtKB-KW"/>
</dbReference>
<dbReference type="AlphaFoldDB" id="A0A0S7WII6"/>
<dbReference type="GO" id="GO:0008033">
    <property type="term" value="P:tRNA processing"/>
    <property type="evidence" value="ECO:0007669"/>
    <property type="project" value="UniProtKB-KW"/>
</dbReference>
<evidence type="ECO:0000256" key="7">
    <source>
        <dbReference type="ARBA" id="ARBA00022801"/>
    </source>
</evidence>
<dbReference type="GO" id="GO:0004525">
    <property type="term" value="F:ribonuclease III activity"/>
    <property type="evidence" value="ECO:0007669"/>
    <property type="project" value="UniProtKB-UniRule"/>
</dbReference>
<protein>
    <recommendedName>
        <fullName evidence="9">Ribonuclease 3</fullName>
        <ecNumber evidence="9">3.1.26.3</ecNumber>
    </recommendedName>
    <alternativeName>
        <fullName evidence="9">Ribonuclease III</fullName>
        <shortName evidence="9">RNase III</shortName>
    </alternativeName>
</protein>
<keyword evidence="9" id="KW-0699">rRNA-binding</keyword>
<keyword evidence="6 9" id="KW-0255">Endonuclease</keyword>
<gene>
    <name evidence="9" type="primary">rnc</name>
    <name evidence="12" type="ORF">AMJ40_04260</name>
</gene>
<reference evidence="12 13" key="1">
    <citation type="journal article" date="2015" name="Microbiome">
        <title>Genomic resolution of linkages in carbon, nitrogen, and sulfur cycling among widespread estuary sediment bacteria.</title>
        <authorList>
            <person name="Baker B.J."/>
            <person name="Lazar C.S."/>
            <person name="Teske A.P."/>
            <person name="Dick G.J."/>
        </authorList>
    </citation>
    <scope>NUCLEOTIDE SEQUENCE [LARGE SCALE GENOMIC DNA]</scope>
    <source>
        <strain evidence="12">DG_26</strain>
    </source>
</reference>
<keyword evidence="9" id="KW-0460">Magnesium</keyword>
<name>A0A0S7WII6_UNCT6</name>
<evidence type="ECO:0000256" key="9">
    <source>
        <dbReference type="HAMAP-Rule" id="MF_00104"/>
    </source>
</evidence>
<accession>A0A0S7WII6</accession>
<dbReference type="EC" id="3.1.26.3" evidence="9"/>
<feature type="binding site" evidence="9">
    <location>
        <position position="37"/>
    </location>
    <ligand>
        <name>Mg(2+)</name>
        <dbReference type="ChEBI" id="CHEBI:18420"/>
    </ligand>
</feature>
<dbReference type="GO" id="GO:0019843">
    <property type="term" value="F:rRNA binding"/>
    <property type="evidence" value="ECO:0007669"/>
    <property type="project" value="UniProtKB-KW"/>
</dbReference>
<keyword evidence="4 9" id="KW-0507">mRNA processing</keyword>
<dbReference type="PATRIC" id="fig|1703771.3.peg.1321"/>
<dbReference type="CDD" id="cd00593">
    <property type="entry name" value="RIBOc"/>
    <property type="match status" value="1"/>
</dbReference>
<dbReference type="SMART" id="SM00358">
    <property type="entry name" value="DSRM"/>
    <property type="match status" value="1"/>
</dbReference>
<evidence type="ECO:0000256" key="4">
    <source>
        <dbReference type="ARBA" id="ARBA00022664"/>
    </source>
</evidence>
<keyword evidence="9" id="KW-0819">tRNA processing</keyword>
<dbReference type="SUPFAM" id="SSF54768">
    <property type="entry name" value="dsRNA-binding domain-like"/>
    <property type="match status" value="1"/>
</dbReference>
<evidence type="ECO:0000256" key="1">
    <source>
        <dbReference type="ARBA" id="ARBA00000109"/>
    </source>
</evidence>
<feature type="active site" evidence="9">
    <location>
        <position position="41"/>
    </location>
</feature>
<dbReference type="PROSITE" id="PS00517">
    <property type="entry name" value="RNASE_3_1"/>
    <property type="match status" value="1"/>
</dbReference>
<comment type="caution">
    <text evidence="12">The sequence shown here is derived from an EMBL/GenBank/DDBJ whole genome shotgun (WGS) entry which is preliminary data.</text>
</comment>
<dbReference type="Proteomes" id="UP000051124">
    <property type="component" value="Unassembled WGS sequence"/>
</dbReference>
<dbReference type="InterPro" id="IPR036389">
    <property type="entry name" value="RNase_III_sf"/>
</dbReference>
<dbReference type="InterPro" id="IPR000999">
    <property type="entry name" value="RNase_III_dom"/>
</dbReference>